<organism evidence="2 3">
    <name type="scientific">Hyaloscypha variabilis (strain UAMH 11265 / GT02V1 / F)</name>
    <name type="common">Meliniomyces variabilis</name>
    <dbReference type="NCBI Taxonomy" id="1149755"/>
    <lineage>
        <taxon>Eukaryota</taxon>
        <taxon>Fungi</taxon>
        <taxon>Dikarya</taxon>
        <taxon>Ascomycota</taxon>
        <taxon>Pezizomycotina</taxon>
        <taxon>Leotiomycetes</taxon>
        <taxon>Helotiales</taxon>
        <taxon>Hyaloscyphaceae</taxon>
        <taxon>Hyaloscypha</taxon>
        <taxon>Hyaloscypha variabilis</taxon>
    </lineage>
</organism>
<keyword evidence="3" id="KW-1185">Reference proteome</keyword>
<sequence>MDVEESQDPSGEAFMAKFAGKTVDDFPDMARGDISSLYQPLDESRQEIRIIRLLPFGRPNGAVHCLQETVSLLDKPKYNAVSYAWGDFTDTVEIICNVTVVQITKAVESALRHLRDKIPTWDSWNDLWIDGLCINQNDLQERSKQVLIMDSIYRQACCTIVWLGEEAEDSAYAMSMIKRLGADSELDGSKPETWLQISDLFEERFWTSIDCLFGRRFWDRLWVLQETTVATGIIIMCGNDEVDWVDLDRAFHFWDYIEWHEPWKHFPDHMISMLTHNKYGKFSTFQYSREKGIMRRGQPLLVNLNSSVTLLCSDPRDKVYALLGISNDDDKPFPDYSKSVRDVYTELLSTKLQHGQNIVTILFSGSGIFQRKHRTCDLPSWICDWAAWSTLAYKPIFFYQRLCFKAAGQSESTVSTTPGSEVLRTKGIVCEKIVSTKQWYLMSPDFWTGFLPRVAARAKYPTGIPILQALFRTVLLDNDRGEMRRLGENQELLSKLAIGFFVHLLRLSLQESDEDTEVDYEEIGPLKAFRLWLSDSVLEEEDNSVLLEQCFLGDEWKTMDIASVVDKVSAQSCYNLFENRASHNQLSTVFFETEQGYFGIGPLCTMTGDKVCVLPGLSVPLAFYRHETHFELIGPCFLLGFMDGEALDLVESGKLSLQEMVVK</sequence>
<proteinExistence type="predicted"/>
<evidence type="ECO:0000259" key="1">
    <source>
        <dbReference type="Pfam" id="PF06985"/>
    </source>
</evidence>
<dbReference type="AlphaFoldDB" id="A0A2J6QVF4"/>
<dbReference type="EMBL" id="KZ613968">
    <property type="protein sequence ID" value="PMD30241.1"/>
    <property type="molecule type" value="Genomic_DNA"/>
</dbReference>
<dbReference type="Proteomes" id="UP000235786">
    <property type="component" value="Unassembled WGS sequence"/>
</dbReference>
<dbReference type="InterPro" id="IPR052895">
    <property type="entry name" value="HetReg/Transcr_Mod"/>
</dbReference>
<evidence type="ECO:0000313" key="3">
    <source>
        <dbReference type="Proteomes" id="UP000235786"/>
    </source>
</evidence>
<reference evidence="2 3" key="1">
    <citation type="submission" date="2016-04" db="EMBL/GenBank/DDBJ databases">
        <title>A degradative enzymes factory behind the ericoid mycorrhizal symbiosis.</title>
        <authorList>
            <consortium name="DOE Joint Genome Institute"/>
            <person name="Martino E."/>
            <person name="Morin E."/>
            <person name="Grelet G."/>
            <person name="Kuo A."/>
            <person name="Kohler A."/>
            <person name="Daghino S."/>
            <person name="Barry K."/>
            <person name="Choi C."/>
            <person name="Cichocki N."/>
            <person name="Clum A."/>
            <person name="Copeland A."/>
            <person name="Hainaut M."/>
            <person name="Haridas S."/>
            <person name="Labutti K."/>
            <person name="Lindquist E."/>
            <person name="Lipzen A."/>
            <person name="Khouja H.-R."/>
            <person name="Murat C."/>
            <person name="Ohm R."/>
            <person name="Olson A."/>
            <person name="Spatafora J."/>
            <person name="Veneault-Fourrey C."/>
            <person name="Henrissat B."/>
            <person name="Grigoriev I."/>
            <person name="Martin F."/>
            <person name="Perotto S."/>
        </authorList>
    </citation>
    <scope>NUCLEOTIDE SEQUENCE [LARGE SCALE GENOMIC DNA]</scope>
    <source>
        <strain evidence="2 3">F</strain>
    </source>
</reference>
<accession>A0A2J6QVF4</accession>
<dbReference type="OrthoDB" id="5312846at2759"/>
<protein>
    <recommendedName>
        <fullName evidence="1">Heterokaryon incompatibility domain-containing protein</fullName>
    </recommendedName>
</protein>
<dbReference type="STRING" id="1149755.A0A2J6QVF4"/>
<name>A0A2J6QVF4_HYAVF</name>
<dbReference type="Pfam" id="PF06985">
    <property type="entry name" value="HET"/>
    <property type="match status" value="1"/>
</dbReference>
<dbReference type="InterPro" id="IPR010730">
    <property type="entry name" value="HET"/>
</dbReference>
<dbReference type="PANTHER" id="PTHR24148:SF64">
    <property type="entry name" value="HETEROKARYON INCOMPATIBILITY DOMAIN-CONTAINING PROTEIN"/>
    <property type="match status" value="1"/>
</dbReference>
<dbReference type="PANTHER" id="PTHR24148">
    <property type="entry name" value="ANKYRIN REPEAT DOMAIN-CONTAINING PROTEIN 39 HOMOLOG-RELATED"/>
    <property type="match status" value="1"/>
</dbReference>
<feature type="domain" description="Heterokaryon incompatibility" evidence="1">
    <location>
        <begin position="78"/>
        <end position="226"/>
    </location>
</feature>
<dbReference type="Pfam" id="PF26639">
    <property type="entry name" value="Het-6_barrel"/>
    <property type="match status" value="1"/>
</dbReference>
<gene>
    <name evidence="2" type="ORF">L207DRAFT_520360</name>
</gene>
<evidence type="ECO:0000313" key="2">
    <source>
        <dbReference type="EMBL" id="PMD30241.1"/>
    </source>
</evidence>